<dbReference type="PANTHER" id="PTHR30469">
    <property type="entry name" value="MULTIDRUG RESISTANCE PROTEIN MDTA"/>
    <property type="match status" value="1"/>
</dbReference>
<dbReference type="Gene3D" id="1.10.287.470">
    <property type="entry name" value="Helix hairpin bin"/>
    <property type="match status" value="1"/>
</dbReference>
<organism evidence="3 4">
    <name type="scientific">Phenylobacterium zucineum (strain HLK1)</name>
    <dbReference type="NCBI Taxonomy" id="450851"/>
    <lineage>
        <taxon>Bacteria</taxon>
        <taxon>Pseudomonadati</taxon>
        <taxon>Pseudomonadota</taxon>
        <taxon>Alphaproteobacteria</taxon>
        <taxon>Caulobacterales</taxon>
        <taxon>Caulobacteraceae</taxon>
        <taxon>Phenylobacterium</taxon>
    </lineage>
</organism>
<evidence type="ECO:0000313" key="3">
    <source>
        <dbReference type="EMBL" id="ACG76868.1"/>
    </source>
</evidence>
<dbReference type="InterPro" id="IPR006143">
    <property type="entry name" value="RND_pump_MFP"/>
</dbReference>
<gene>
    <name evidence="3" type="ordered locus">PHZ_c0454</name>
</gene>
<dbReference type="Gene3D" id="2.40.420.20">
    <property type="match status" value="1"/>
</dbReference>
<dbReference type="InterPro" id="IPR058637">
    <property type="entry name" value="YknX-like_C"/>
</dbReference>
<reference evidence="3 4" key="1">
    <citation type="journal article" date="2008" name="BMC Genomics">
        <title>Complete genome of Phenylobacterium zucineum - a novel facultative intracellular bacterium isolated from human erythroleukemia cell line K562.</title>
        <authorList>
            <person name="Luo Y."/>
            <person name="Xu X."/>
            <person name="Ding Z."/>
            <person name="Liu Z."/>
            <person name="Zhang B."/>
            <person name="Yan Z."/>
            <person name="Sun J."/>
            <person name="Hu S."/>
            <person name="Hu X."/>
        </authorList>
    </citation>
    <scope>NUCLEOTIDE SEQUENCE [LARGE SCALE GENOMIC DNA]</scope>
    <source>
        <strain evidence="3 4">HLK1</strain>
    </source>
</reference>
<dbReference type="KEGG" id="pzu:PHZ_c0454"/>
<dbReference type="HOGENOM" id="CLU_018816_14_5_5"/>
<dbReference type="Gene3D" id="2.40.50.100">
    <property type="match status" value="1"/>
</dbReference>
<dbReference type="GO" id="GO:1990281">
    <property type="term" value="C:efflux pump complex"/>
    <property type="evidence" value="ECO:0007669"/>
    <property type="project" value="TreeGrafter"/>
</dbReference>
<evidence type="ECO:0000256" key="1">
    <source>
        <dbReference type="ARBA" id="ARBA00009477"/>
    </source>
</evidence>
<feature type="domain" description="YknX-like C-terminal permuted SH3-like" evidence="2">
    <location>
        <begin position="329"/>
        <end position="396"/>
    </location>
</feature>
<sequence length="401" mass="42227">MARIKWARWGLGGAVAAAVAATAGLLLAPRPVPADVEPVRTGPIAESVSDQGYARVREAYVVAAPVSGRLERLPLKVGDRVSAGQTVVARIRPAAADLLDPRSRAQAQASVAAAQAAVGAAQAQRDRLAAEARRADVDLQRLRTLAQSGFAAKQALDSAEAEARSANAAVRAAAAELTVRRAELAAARAALMGPDADGANIVPVTAPASGYVTRLLQESERTVAMGTPLIEVGDQTGLEAAIEFLTQDAVRVREGMPAEIYDWGGEGTIPAIVRRVEPQGFTKISALGVEEQRVLVLLQFAGEPGKWTRLGPGYRVWGRVFLRREAKAVKAPLGALVRADGGWAVFRVEGGRARLTRVEAGAMTDREAEIRKGLAAGDRVVVFPSDKVRDGARIKVRKSAG</sequence>
<comment type="similarity">
    <text evidence="1">Belongs to the membrane fusion protein (MFP) (TC 8.A.1) family.</text>
</comment>
<dbReference type="Proteomes" id="UP000001868">
    <property type="component" value="Chromosome"/>
</dbReference>
<dbReference type="eggNOG" id="COG0845">
    <property type="taxonomic scope" value="Bacteria"/>
</dbReference>
<keyword evidence="4" id="KW-1185">Reference proteome</keyword>
<dbReference type="RefSeq" id="WP_012521016.1">
    <property type="nucleotide sequence ID" value="NC_011144.1"/>
</dbReference>
<dbReference type="EMBL" id="CP000747">
    <property type="protein sequence ID" value="ACG76868.1"/>
    <property type="molecule type" value="Genomic_DNA"/>
</dbReference>
<dbReference type="GO" id="GO:0015562">
    <property type="term" value="F:efflux transmembrane transporter activity"/>
    <property type="evidence" value="ECO:0007669"/>
    <property type="project" value="TreeGrafter"/>
</dbReference>
<evidence type="ECO:0000259" key="2">
    <source>
        <dbReference type="Pfam" id="PF25989"/>
    </source>
</evidence>
<dbReference type="Pfam" id="PF25989">
    <property type="entry name" value="YknX_C"/>
    <property type="match status" value="1"/>
</dbReference>
<dbReference type="STRING" id="450851.PHZ_c0454"/>
<evidence type="ECO:0000313" key="4">
    <source>
        <dbReference type="Proteomes" id="UP000001868"/>
    </source>
</evidence>
<protein>
    <submittedName>
        <fullName evidence="3">HlyD family secretion protein</fullName>
    </submittedName>
</protein>
<name>B4REC6_PHEZH</name>
<dbReference type="PANTHER" id="PTHR30469:SF15">
    <property type="entry name" value="HLYD FAMILY OF SECRETION PROTEINS"/>
    <property type="match status" value="1"/>
</dbReference>
<dbReference type="OrthoDB" id="9791520at2"/>
<accession>B4REC6</accession>
<proteinExistence type="inferred from homology"/>
<dbReference type="NCBIfam" id="TIGR01730">
    <property type="entry name" value="RND_mfp"/>
    <property type="match status" value="1"/>
</dbReference>
<dbReference type="Gene3D" id="2.40.30.170">
    <property type="match status" value="1"/>
</dbReference>
<dbReference type="AlphaFoldDB" id="B4REC6"/>